<proteinExistence type="predicted"/>
<dbReference type="RefSeq" id="WP_369610593.1">
    <property type="nucleotide sequence ID" value="NZ_AP031322.1"/>
</dbReference>
<accession>A0AAT9GNG2</accession>
<feature type="transmembrane region" description="Helical" evidence="1">
    <location>
        <begin position="7"/>
        <end position="30"/>
    </location>
</feature>
<dbReference type="AlphaFoldDB" id="A0AAT9GNG2"/>
<dbReference type="EMBL" id="AP031322">
    <property type="protein sequence ID" value="BFH72361.1"/>
    <property type="molecule type" value="Genomic_DNA"/>
</dbReference>
<reference evidence="2" key="1">
    <citation type="submission" date="2024-03" db="EMBL/GenBank/DDBJ databases">
        <title>Complete genome sequence of Sulfurisphaera javensis strain KD-1.</title>
        <authorList>
            <person name="Sakai H."/>
            <person name="Nur N."/>
            <person name="Suwanto A."/>
            <person name="Kurosawa N."/>
        </authorList>
    </citation>
    <scope>NUCLEOTIDE SEQUENCE</scope>
    <source>
        <strain evidence="2">KD-1</strain>
    </source>
</reference>
<dbReference type="KEGG" id="sjv:SJAV_03050"/>
<keyword evidence="1" id="KW-1133">Transmembrane helix</keyword>
<evidence type="ECO:0008006" key="3">
    <source>
        <dbReference type="Google" id="ProtNLM"/>
    </source>
</evidence>
<dbReference type="GeneID" id="92353235"/>
<evidence type="ECO:0000256" key="1">
    <source>
        <dbReference type="SAM" id="Phobius"/>
    </source>
</evidence>
<gene>
    <name evidence="2" type="ORF">SJAV_03050</name>
</gene>
<protein>
    <recommendedName>
        <fullName evidence="3">Sulfocyanin</fullName>
    </recommendedName>
</protein>
<keyword evidence="1" id="KW-0472">Membrane</keyword>
<organism evidence="2">
    <name type="scientific">Sulfurisphaera javensis</name>
    <dbReference type="NCBI Taxonomy" id="2049879"/>
    <lineage>
        <taxon>Archaea</taxon>
        <taxon>Thermoproteota</taxon>
        <taxon>Thermoprotei</taxon>
        <taxon>Sulfolobales</taxon>
        <taxon>Sulfolobaceae</taxon>
        <taxon>Sulfurisphaera</taxon>
    </lineage>
</organism>
<evidence type="ECO:0000313" key="2">
    <source>
        <dbReference type="EMBL" id="BFH72361.1"/>
    </source>
</evidence>
<keyword evidence="1" id="KW-0812">Transmembrane</keyword>
<sequence>MKTKILIPAIIGITVSLVALASFVFIGNLVNVTFTVNPSYAQFNLITINLGNLTTSQYGYATSTITINIEKSGDYQFVLENQQILQQEFSNFTIVLSVVNSTAYSRVIIGGSNITGWIANDTLYFNTGTYTVSVAIYYTVSSNAQPLTFDGNIVGLRYVS</sequence>
<name>A0AAT9GNG2_9CREN</name>